<organism evidence="4 5">
    <name type="scientific">Sinisalibacter lacisalsi</name>
    <dbReference type="NCBI Taxonomy" id="1526570"/>
    <lineage>
        <taxon>Bacteria</taxon>
        <taxon>Pseudomonadati</taxon>
        <taxon>Pseudomonadota</taxon>
        <taxon>Alphaproteobacteria</taxon>
        <taxon>Rhodobacterales</taxon>
        <taxon>Roseobacteraceae</taxon>
        <taxon>Sinisalibacter</taxon>
    </lineage>
</organism>
<feature type="transmembrane region" description="Helical" evidence="2">
    <location>
        <begin position="178"/>
        <end position="195"/>
    </location>
</feature>
<feature type="region of interest" description="Disordered" evidence="1">
    <location>
        <begin position="288"/>
        <end position="310"/>
    </location>
</feature>
<gene>
    <name evidence="4" type="ORF">GCM10011358_30990</name>
</gene>
<dbReference type="PANTHER" id="PTHR22911:SF76">
    <property type="entry name" value="EAMA DOMAIN-CONTAINING PROTEIN"/>
    <property type="match status" value="1"/>
</dbReference>
<evidence type="ECO:0000256" key="1">
    <source>
        <dbReference type="SAM" id="MobiDB-lite"/>
    </source>
</evidence>
<evidence type="ECO:0000313" key="5">
    <source>
        <dbReference type="Proteomes" id="UP000617355"/>
    </source>
</evidence>
<dbReference type="EMBL" id="BMGI01000005">
    <property type="protein sequence ID" value="GGD45038.1"/>
    <property type="molecule type" value="Genomic_DNA"/>
</dbReference>
<dbReference type="RefSeq" id="WP_188529463.1">
    <property type="nucleotide sequence ID" value="NZ_BMGI01000005.1"/>
</dbReference>
<feature type="transmembrane region" description="Helical" evidence="2">
    <location>
        <begin position="40"/>
        <end position="63"/>
    </location>
</feature>
<feature type="transmembrane region" description="Helical" evidence="2">
    <location>
        <begin position="262"/>
        <end position="282"/>
    </location>
</feature>
<feature type="transmembrane region" description="Helical" evidence="2">
    <location>
        <begin position="207"/>
        <end position="224"/>
    </location>
</feature>
<dbReference type="Pfam" id="PF00892">
    <property type="entry name" value="EamA"/>
    <property type="match status" value="2"/>
</dbReference>
<dbReference type="PANTHER" id="PTHR22911">
    <property type="entry name" value="ACYL-MALONYL CONDENSING ENZYME-RELATED"/>
    <property type="match status" value="1"/>
</dbReference>
<feature type="transmembrane region" description="Helical" evidence="2">
    <location>
        <begin position="147"/>
        <end position="166"/>
    </location>
</feature>
<feature type="transmembrane region" description="Helical" evidence="2">
    <location>
        <begin position="123"/>
        <end position="141"/>
    </location>
</feature>
<accession>A0ABQ1QWP6</accession>
<keyword evidence="2" id="KW-1133">Transmembrane helix</keyword>
<feature type="transmembrane region" description="Helical" evidence="2">
    <location>
        <begin position="236"/>
        <end position="256"/>
    </location>
</feature>
<keyword evidence="5" id="KW-1185">Reference proteome</keyword>
<reference evidence="5" key="1">
    <citation type="journal article" date="2019" name="Int. J. Syst. Evol. Microbiol.">
        <title>The Global Catalogue of Microorganisms (GCM) 10K type strain sequencing project: providing services to taxonomists for standard genome sequencing and annotation.</title>
        <authorList>
            <consortium name="The Broad Institute Genomics Platform"/>
            <consortium name="The Broad Institute Genome Sequencing Center for Infectious Disease"/>
            <person name="Wu L."/>
            <person name="Ma J."/>
        </authorList>
    </citation>
    <scope>NUCLEOTIDE SEQUENCE [LARGE SCALE GENOMIC DNA]</scope>
    <source>
        <strain evidence="5">CGMCC 1.12922</strain>
    </source>
</reference>
<protein>
    <submittedName>
        <fullName evidence="4">Membrane protein</fullName>
    </submittedName>
</protein>
<sequence length="310" mass="32215">MPDHLKGLLITGLGVLLIVPDSLFVRLIDASALTIAFWRSLLTAGTIALGVLVFQGPGAFRAILRLGPGIWLYIVSIGITGFLFVLAVSLTSVANVVFILAAMPAFAALLSWIFLGEGLSRRTAITIATVVFGIGIIAFGSGETAHASLAGDLVALTVAVVFAVALTTARKLKASSMVPAIPIGYFGAAIVLFPFAEPMSVPDGDWIWIALHGGVFIAGATAFISLGPRYLPSAEVALLILVESVLAPLLAWVVLAENPGRWALVGGALVLGALAVSNAMALRERRRVRAAPGTSVPQPLPPRRNGAGRD</sequence>
<dbReference type="InterPro" id="IPR037185">
    <property type="entry name" value="EmrE-like"/>
</dbReference>
<keyword evidence="2" id="KW-0472">Membrane</keyword>
<keyword evidence="2" id="KW-0812">Transmembrane</keyword>
<feature type="domain" description="EamA" evidence="3">
    <location>
        <begin position="150"/>
        <end position="277"/>
    </location>
</feature>
<evidence type="ECO:0000259" key="3">
    <source>
        <dbReference type="Pfam" id="PF00892"/>
    </source>
</evidence>
<dbReference type="SUPFAM" id="SSF103481">
    <property type="entry name" value="Multidrug resistance efflux transporter EmrE"/>
    <property type="match status" value="2"/>
</dbReference>
<feature type="transmembrane region" description="Helical" evidence="2">
    <location>
        <begin position="96"/>
        <end position="116"/>
    </location>
</feature>
<evidence type="ECO:0000313" key="4">
    <source>
        <dbReference type="EMBL" id="GGD45038.1"/>
    </source>
</evidence>
<feature type="domain" description="EamA" evidence="3">
    <location>
        <begin position="29"/>
        <end position="138"/>
    </location>
</feature>
<proteinExistence type="predicted"/>
<feature type="transmembrane region" description="Helical" evidence="2">
    <location>
        <begin position="70"/>
        <end position="90"/>
    </location>
</feature>
<dbReference type="Proteomes" id="UP000617355">
    <property type="component" value="Unassembled WGS sequence"/>
</dbReference>
<dbReference type="InterPro" id="IPR000620">
    <property type="entry name" value="EamA_dom"/>
</dbReference>
<evidence type="ECO:0000256" key="2">
    <source>
        <dbReference type="SAM" id="Phobius"/>
    </source>
</evidence>
<comment type="caution">
    <text evidence="4">The sequence shown here is derived from an EMBL/GenBank/DDBJ whole genome shotgun (WGS) entry which is preliminary data.</text>
</comment>
<name>A0ABQ1QWP6_9RHOB</name>